<dbReference type="EMBL" id="BAAAZE010000008">
    <property type="protein sequence ID" value="GAA4023414.1"/>
    <property type="molecule type" value="Genomic_DNA"/>
</dbReference>
<evidence type="ECO:0000313" key="6">
    <source>
        <dbReference type="Proteomes" id="UP001501353"/>
    </source>
</evidence>
<dbReference type="InterPro" id="IPR036249">
    <property type="entry name" value="Thioredoxin-like_sf"/>
</dbReference>
<keyword evidence="1 3" id="KW-0575">Peroxidase</keyword>
<dbReference type="InterPro" id="IPR013766">
    <property type="entry name" value="Thioredoxin_domain"/>
</dbReference>
<dbReference type="InterPro" id="IPR037944">
    <property type="entry name" value="PRX5-like"/>
</dbReference>
<evidence type="ECO:0000256" key="2">
    <source>
        <dbReference type="ARBA" id="ARBA00023002"/>
    </source>
</evidence>
<keyword evidence="2 3" id="KW-0560">Oxidoreductase</keyword>
<evidence type="ECO:0000256" key="1">
    <source>
        <dbReference type="ARBA" id="ARBA00022559"/>
    </source>
</evidence>
<evidence type="ECO:0000259" key="4">
    <source>
        <dbReference type="PROSITE" id="PS51352"/>
    </source>
</evidence>
<protein>
    <recommendedName>
        <fullName evidence="3">Glutathione-dependent peroxiredoxin</fullName>
        <ecNumber evidence="3">1.11.1.27</ecNumber>
    </recommendedName>
</protein>
<dbReference type="PANTHER" id="PTHR10430:SF16">
    <property type="entry name" value="PEROXIREDOXIN-5, MITOCHONDRIAL"/>
    <property type="match status" value="1"/>
</dbReference>
<keyword evidence="3" id="KW-0676">Redox-active center</keyword>
<dbReference type="Proteomes" id="UP001501353">
    <property type="component" value="Unassembled WGS sequence"/>
</dbReference>
<comment type="similarity">
    <text evidence="3">Belongs to the peroxiredoxin family. Prx5 subfamily.</text>
</comment>
<dbReference type="PROSITE" id="PS51352">
    <property type="entry name" value="THIOREDOXIN_2"/>
    <property type="match status" value="1"/>
</dbReference>
<comment type="catalytic activity">
    <reaction evidence="3">
        <text>a hydroperoxide + 2 glutathione = an alcohol + glutathione disulfide + H2O</text>
        <dbReference type="Rhea" id="RHEA:62632"/>
        <dbReference type="ChEBI" id="CHEBI:15377"/>
        <dbReference type="ChEBI" id="CHEBI:30879"/>
        <dbReference type="ChEBI" id="CHEBI:35924"/>
        <dbReference type="ChEBI" id="CHEBI:57925"/>
        <dbReference type="ChEBI" id="CHEBI:58297"/>
        <dbReference type="EC" id="1.11.1.27"/>
    </reaction>
</comment>
<dbReference type="InterPro" id="IPR013740">
    <property type="entry name" value="Redoxin"/>
</dbReference>
<evidence type="ECO:0000313" key="5">
    <source>
        <dbReference type="EMBL" id="GAA4023414.1"/>
    </source>
</evidence>
<dbReference type="EC" id="1.11.1.27" evidence="3"/>
<dbReference type="SUPFAM" id="SSF52833">
    <property type="entry name" value="Thioredoxin-like"/>
    <property type="match status" value="1"/>
</dbReference>
<dbReference type="Gene3D" id="3.40.30.10">
    <property type="entry name" value="Glutaredoxin"/>
    <property type="match status" value="1"/>
</dbReference>
<keyword evidence="3" id="KW-0049">Antioxidant</keyword>
<gene>
    <name evidence="5" type="ORF">GCM10022212_21030</name>
</gene>
<sequence length="168" mass="17697">MTINIGDRLPEGTLAEFIEVELAGCSLGPNTFAVSGLTKGKTIAIFGLPGAYTPTCSAQHVPGYLKHAADLKAKGVDEIWCIAVNDAFVMGAWGRDQKATGTIRMMADGNAAFCKALGLDADFSKHGMGTRSQRYSMLVQDGVVKQLNVEQGGKFEVSSAEALLAQLG</sequence>
<evidence type="ECO:0000256" key="3">
    <source>
        <dbReference type="RuleBase" id="RU366011"/>
    </source>
</evidence>
<comment type="caution">
    <text evidence="5">The sequence shown here is derived from an EMBL/GenBank/DDBJ whole genome shotgun (WGS) entry which is preliminary data.</text>
</comment>
<feature type="domain" description="Thioredoxin" evidence="4">
    <location>
        <begin position="3"/>
        <end position="168"/>
    </location>
</feature>
<accession>A0ABP7TAD6</accession>
<dbReference type="PANTHER" id="PTHR10430">
    <property type="entry name" value="PEROXIREDOXIN"/>
    <property type="match status" value="1"/>
</dbReference>
<dbReference type="Pfam" id="PF08534">
    <property type="entry name" value="Redoxin"/>
    <property type="match status" value="1"/>
</dbReference>
<proteinExistence type="inferred from homology"/>
<organism evidence="5 6">
    <name type="scientific">Actimicrobium antarcticum</name>
    <dbReference type="NCBI Taxonomy" id="1051899"/>
    <lineage>
        <taxon>Bacteria</taxon>
        <taxon>Pseudomonadati</taxon>
        <taxon>Pseudomonadota</taxon>
        <taxon>Betaproteobacteria</taxon>
        <taxon>Burkholderiales</taxon>
        <taxon>Oxalobacteraceae</taxon>
        <taxon>Actimicrobium</taxon>
    </lineage>
</organism>
<name>A0ABP7TAD6_9BURK</name>
<comment type="function">
    <text evidence="3">Thiol-specific peroxidase that catalyzes the reduction of hydrogen peroxide and organic hydroperoxides to water and alcohols, respectively. Plays a role in cell protection against oxidative stress by detoxifying peroxides.</text>
</comment>
<keyword evidence="6" id="KW-1185">Reference proteome</keyword>
<dbReference type="RefSeq" id="WP_344763257.1">
    <property type="nucleotide sequence ID" value="NZ_BAAAZE010000008.1"/>
</dbReference>
<reference evidence="6" key="1">
    <citation type="journal article" date="2019" name="Int. J. Syst. Evol. Microbiol.">
        <title>The Global Catalogue of Microorganisms (GCM) 10K type strain sequencing project: providing services to taxonomists for standard genome sequencing and annotation.</title>
        <authorList>
            <consortium name="The Broad Institute Genomics Platform"/>
            <consortium name="The Broad Institute Genome Sequencing Center for Infectious Disease"/>
            <person name="Wu L."/>
            <person name="Ma J."/>
        </authorList>
    </citation>
    <scope>NUCLEOTIDE SEQUENCE [LARGE SCALE GENOMIC DNA]</scope>
    <source>
        <strain evidence="6">JCM 16673</strain>
    </source>
</reference>
<dbReference type="CDD" id="cd03013">
    <property type="entry name" value="PRX5_like"/>
    <property type="match status" value="1"/>
</dbReference>